<feature type="compositionally biased region" description="Polar residues" evidence="1">
    <location>
        <begin position="838"/>
        <end position="865"/>
    </location>
</feature>
<evidence type="ECO:0000313" key="3">
    <source>
        <dbReference type="EMBL" id="KAJ8897529.1"/>
    </source>
</evidence>
<organism evidence="3 4">
    <name type="scientific">Dryococelus australis</name>
    <dbReference type="NCBI Taxonomy" id="614101"/>
    <lineage>
        <taxon>Eukaryota</taxon>
        <taxon>Metazoa</taxon>
        <taxon>Ecdysozoa</taxon>
        <taxon>Arthropoda</taxon>
        <taxon>Hexapoda</taxon>
        <taxon>Insecta</taxon>
        <taxon>Pterygota</taxon>
        <taxon>Neoptera</taxon>
        <taxon>Polyneoptera</taxon>
        <taxon>Phasmatodea</taxon>
        <taxon>Verophasmatodea</taxon>
        <taxon>Anareolatae</taxon>
        <taxon>Phasmatidae</taxon>
        <taxon>Eurycanthinae</taxon>
        <taxon>Dryococelus</taxon>
    </lineage>
</organism>
<proteinExistence type="predicted"/>
<keyword evidence="4" id="KW-1185">Reference proteome</keyword>
<dbReference type="InterPro" id="IPR000477">
    <property type="entry name" value="RT_dom"/>
</dbReference>
<feature type="region of interest" description="Disordered" evidence="1">
    <location>
        <begin position="836"/>
        <end position="865"/>
    </location>
</feature>
<dbReference type="PANTHER" id="PTHR36688:SF1">
    <property type="entry name" value="ENDONUCLEASE_EXONUCLEASE_PHOSPHATASE DOMAIN-CONTAINING PROTEIN"/>
    <property type="match status" value="1"/>
</dbReference>
<dbReference type="InterPro" id="IPR043502">
    <property type="entry name" value="DNA/RNA_pol_sf"/>
</dbReference>
<accession>A0ABQ9ILH5</accession>
<feature type="domain" description="Reverse transcriptase" evidence="2">
    <location>
        <begin position="142"/>
        <end position="409"/>
    </location>
</feature>
<evidence type="ECO:0000256" key="1">
    <source>
        <dbReference type="SAM" id="MobiDB-lite"/>
    </source>
</evidence>
<reference evidence="3 4" key="1">
    <citation type="submission" date="2023-02" db="EMBL/GenBank/DDBJ databases">
        <title>LHISI_Scaffold_Assembly.</title>
        <authorList>
            <person name="Stuart O.P."/>
            <person name="Cleave R."/>
            <person name="Magrath M.J.L."/>
            <person name="Mikheyev A.S."/>
        </authorList>
    </citation>
    <scope>NUCLEOTIDE SEQUENCE [LARGE SCALE GENOMIC DNA]</scope>
    <source>
        <strain evidence="3">Daus_M_001</strain>
        <tissue evidence="3">Leg muscle</tissue>
    </source>
</reference>
<dbReference type="PANTHER" id="PTHR36688">
    <property type="entry name" value="ENDO/EXONUCLEASE/PHOSPHATASE DOMAIN-CONTAINING PROTEIN"/>
    <property type="match status" value="1"/>
</dbReference>
<dbReference type="Proteomes" id="UP001159363">
    <property type="component" value="Chromosome 1"/>
</dbReference>
<evidence type="ECO:0000313" key="4">
    <source>
        <dbReference type="Proteomes" id="UP001159363"/>
    </source>
</evidence>
<dbReference type="InterPro" id="IPR052560">
    <property type="entry name" value="RdDP_mobile_element"/>
</dbReference>
<dbReference type="CDD" id="cd01650">
    <property type="entry name" value="RT_nLTR_like"/>
    <property type="match status" value="1"/>
</dbReference>
<protein>
    <recommendedName>
        <fullName evidence="2">Reverse transcriptase domain-containing protein</fullName>
    </recommendedName>
</protein>
<dbReference type="Pfam" id="PF00078">
    <property type="entry name" value="RVT_1"/>
    <property type="match status" value="1"/>
</dbReference>
<dbReference type="PROSITE" id="PS50878">
    <property type="entry name" value="RT_POL"/>
    <property type="match status" value="1"/>
</dbReference>
<comment type="caution">
    <text evidence="3">The sequence shown here is derived from an EMBL/GenBank/DDBJ whole genome shotgun (WGS) entry which is preliminary data.</text>
</comment>
<name>A0ABQ9ILH5_9NEOP</name>
<gene>
    <name evidence="3" type="ORF">PR048_002876</name>
</gene>
<sequence>MLPIVSKINTEFSVAATQLGRHRRGVWRSAGMKGRGKMRSPTNGIVRHGSHMRKSGVTRPGIEPGWPWWEASGLTAQPPWPRYRKGIVCWPSRSYQVFINWLAASKRVMRLAAGASLSDWSNCSSEQWHLRNKIMASKAVTGMLQSNRLPKSFKSTKIVAVQKPGKPADLPESYRPIALLSVMLKLFERLIYNRISPVIDRIIPPVQVDFRNGRSCTDQILTLTNFIEEGFQRKLKTGVVFVDLTAACNTIWKKDLLYKLLKVIPCITTCDLICNLLSNIFLQVFINRKRSSLMRLNNELPQESVLALLLFNLYLHDLPPSIAREFMYADDIAYAIQITSFEQLSRALTNDLKVFVVFCKHWRLKPSVTKPKVACFHLNNIMVNAKLEVDFDGQPLKHNYKPEYLGVVLDRTLSWRHHHEEVKASCLRISSLALVYAVAGYCFPVWINSSHMNLSDVQLNSAMRTICGAVRSTPVIWLTSLSNILPPDIRRQKALLREYWQQRWTESNISSPLFTFGEERKDEFMLDRKLKCTLNRLRTGHGRCNSMLNKWRLRDDPSCPCGHGDRTIRHLLLECPQLSYPEPNDDIKDLSADAIKVIVVIMEQRWNERAGETGDPRENPLTNGIVRHDRHVRKSEVTRPGLEPGSPWWEAGNGAGFSLDDFRLLWRYYFCLPSPLGCRCTVFPQQHGRADYPAHLDHRINCYTPYHSKSLCLLILVVTWNEQPSGNGVGYTSVFDGDFLLCIEETRKGDVAASSAKRTVGDLEVGRGVNTRNEAIESLRSVEDQHRRGILGGPLKYSAIHQITDHFRKEKQCTLPHCNAGGSMIQIMDYRWKPKSRPSANQLDQFNQTGPNADSGLLSTVSYVS</sequence>
<evidence type="ECO:0000259" key="2">
    <source>
        <dbReference type="PROSITE" id="PS50878"/>
    </source>
</evidence>
<feature type="region of interest" description="Disordered" evidence="1">
    <location>
        <begin position="28"/>
        <end position="57"/>
    </location>
</feature>
<dbReference type="SUPFAM" id="SSF56672">
    <property type="entry name" value="DNA/RNA polymerases"/>
    <property type="match status" value="1"/>
</dbReference>
<dbReference type="EMBL" id="JARBHB010000001">
    <property type="protein sequence ID" value="KAJ8897529.1"/>
    <property type="molecule type" value="Genomic_DNA"/>
</dbReference>